<keyword evidence="3" id="KW-1185">Reference proteome</keyword>
<dbReference type="KEGG" id="buz:AYM40_15265"/>
<evidence type="ECO:0000313" key="3">
    <source>
        <dbReference type="Proteomes" id="UP000076852"/>
    </source>
</evidence>
<protein>
    <submittedName>
        <fullName evidence="2">Uncharacterized protein</fullName>
    </submittedName>
</protein>
<feature type="region of interest" description="Disordered" evidence="1">
    <location>
        <begin position="365"/>
        <end position="386"/>
    </location>
</feature>
<accession>A0A160FLV7</accession>
<reference evidence="2 3" key="1">
    <citation type="journal article" date="2016" name="Gene">
        <title>PacBio SMRT assembly of a complex multi-replicon genome reveals chlorocatechol degradative operon in a region of genome plasticity.</title>
        <authorList>
            <person name="Ricker N."/>
            <person name="Shen S.Y."/>
            <person name="Goordial J."/>
            <person name="Jin S."/>
            <person name="Fulthorpe R.R."/>
        </authorList>
    </citation>
    <scope>NUCLEOTIDE SEQUENCE [LARGE SCALE GENOMIC DNA]</scope>
    <source>
        <strain evidence="2 3">OLGA172</strain>
    </source>
</reference>
<evidence type="ECO:0000256" key="1">
    <source>
        <dbReference type="SAM" id="MobiDB-lite"/>
    </source>
</evidence>
<feature type="region of interest" description="Disordered" evidence="1">
    <location>
        <begin position="253"/>
        <end position="283"/>
    </location>
</feature>
<feature type="compositionally biased region" description="Polar residues" evidence="1">
    <location>
        <begin position="326"/>
        <end position="335"/>
    </location>
</feature>
<feature type="region of interest" description="Disordered" evidence="1">
    <location>
        <begin position="326"/>
        <end position="352"/>
    </location>
</feature>
<sequence length="406" mass="42359">MALPSLSPLCRVLPPPFGRDWALLPPAHSLRAELKALYAAVLRTFCLNAEAIRALCQWESRRLPPVASSSLTSPAASTTVFDAPVDESLLTSAEATPVSPVSAPAVPVSPRGGSMHWGALAGGACALGGAAMLAWIAFGHLAQRHTIGDVKPAVKAPVREEAQSANRRPANRRPANRHSPDAAVTPYSAANSRPAAHAPGTVSSPLHVPDASGSVPASPENLQTAFTAAPLRDFTASATTEITAPVTATAARAIAGKNVSRRQEKQRKGAANQHERSGRGSQATIATQLSSRLSSQLPPQLPPQLSPQLPLISQMNSEVPQIAVSENAQRTSPKPSSAGPYSPLAPSQLGTDEYASTTLSAGTHLRSIAPASRPASSINPSETGGTEWINHMSQRRVTEVPDQFAK</sequence>
<name>A0A160FLV7_9BURK</name>
<gene>
    <name evidence="2" type="ORF">AYM40_15265</name>
</gene>
<evidence type="ECO:0000313" key="2">
    <source>
        <dbReference type="EMBL" id="ANB73560.1"/>
    </source>
</evidence>
<proteinExistence type="predicted"/>
<feature type="region of interest" description="Disordered" evidence="1">
    <location>
        <begin position="157"/>
        <end position="219"/>
    </location>
</feature>
<dbReference type="AlphaFoldDB" id="A0A160FLV7"/>
<organism evidence="2 3">
    <name type="scientific">Paraburkholderia phytofirmans OLGA172</name>
    <dbReference type="NCBI Taxonomy" id="1417228"/>
    <lineage>
        <taxon>Bacteria</taxon>
        <taxon>Pseudomonadati</taxon>
        <taxon>Pseudomonadota</taxon>
        <taxon>Betaproteobacteria</taxon>
        <taxon>Burkholderiales</taxon>
        <taxon>Burkholderiaceae</taxon>
        <taxon>Paraburkholderia</taxon>
    </lineage>
</organism>
<dbReference type="EMBL" id="CP014578">
    <property type="protein sequence ID" value="ANB73560.1"/>
    <property type="molecule type" value="Genomic_DNA"/>
</dbReference>
<feature type="compositionally biased region" description="Basic and acidic residues" evidence="1">
    <location>
        <begin position="261"/>
        <end position="278"/>
    </location>
</feature>
<dbReference type="Proteomes" id="UP000076852">
    <property type="component" value="Chromosome 1"/>
</dbReference>
<feature type="compositionally biased region" description="Low complexity" evidence="1">
    <location>
        <begin position="366"/>
        <end position="381"/>
    </location>
</feature>